<accession>A0A061BJA3</accession>
<organism evidence="1">
    <name type="scientific">Cyberlindnera fabianii</name>
    <name type="common">Yeast</name>
    <name type="synonym">Hansenula fabianii</name>
    <dbReference type="NCBI Taxonomy" id="36022"/>
    <lineage>
        <taxon>Eukaryota</taxon>
        <taxon>Fungi</taxon>
        <taxon>Dikarya</taxon>
        <taxon>Ascomycota</taxon>
        <taxon>Saccharomycotina</taxon>
        <taxon>Saccharomycetes</taxon>
        <taxon>Phaffomycetales</taxon>
        <taxon>Phaffomycetaceae</taxon>
        <taxon>Cyberlindnera</taxon>
    </lineage>
</organism>
<proteinExistence type="predicted"/>
<name>A0A061BJA3_CYBFA</name>
<evidence type="ECO:0000313" key="1">
    <source>
        <dbReference type="EMBL" id="CDR48002.1"/>
    </source>
</evidence>
<dbReference type="EMBL" id="LK052926">
    <property type="protein sequence ID" value="CDR48002.1"/>
    <property type="molecule type" value="Genomic_DNA"/>
</dbReference>
<gene>
    <name evidence="1" type="ORF">CYFA0S_41e00287g</name>
</gene>
<protein>
    <submittedName>
        <fullName evidence="1">CYFA0S41e00287g1_1</fullName>
    </submittedName>
</protein>
<dbReference type="AlphaFoldDB" id="A0A061BJA3"/>
<reference evidence="1" key="1">
    <citation type="journal article" date="2014" name="Genome Announc.">
        <title>Genome sequence of the yeast Cyberlindnera fabianii (Hansenula fabianii).</title>
        <authorList>
            <person name="Freel K.C."/>
            <person name="Sarilar V."/>
            <person name="Neuveglise C."/>
            <person name="Devillers H."/>
            <person name="Friedrich A."/>
            <person name="Schacherer J."/>
        </authorList>
    </citation>
    <scope>NUCLEOTIDE SEQUENCE</scope>
    <source>
        <strain evidence="1">YJS4271</strain>
    </source>
</reference>
<sequence length="164" mass="18151">MELGESAGEFRGSDSANVRVSGSDRFGYTSLIKKTHSFNTSCSSLQGAWIFRVRDPAAVLYKRSLHCCDGRIFYFYPSMPAGCPFSGTLLREPLQCSTRRCMLPGSKTYEGSSSIRLAPAEMKKQPSIDCRRIWLLHGAPLPPPAQRYTPAILLLTGRMVLVQA</sequence>